<dbReference type="EMBL" id="VSSQ01132126">
    <property type="protein sequence ID" value="MPN58854.1"/>
    <property type="molecule type" value="Genomic_DNA"/>
</dbReference>
<protein>
    <submittedName>
        <fullName evidence="1">Uncharacterized protein</fullName>
    </submittedName>
</protein>
<organism evidence="1">
    <name type="scientific">bioreactor metagenome</name>
    <dbReference type="NCBI Taxonomy" id="1076179"/>
    <lineage>
        <taxon>unclassified sequences</taxon>
        <taxon>metagenomes</taxon>
        <taxon>ecological metagenomes</taxon>
    </lineage>
</organism>
<evidence type="ECO:0000313" key="1">
    <source>
        <dbReference type="EMBL" id="MPN58854.1"/>
    </source>
</evidence>
<comment type="caution">
    <text evidence="1">The sequence shown here is derived from an EMBL/GenBank/DDBJ whole genome shotgun (WGS) entry which is preliminary data.</text>
</comment>
<sequence>MPAAAKASRDFAHVRVGLAAKAHANEPVVALAQQRGDLYRVDVANRVDNPFRILAARAAGAYFLLRNERNADTPVLEELRLADREGVQLKLMERLRAE</sequence>
<name>A0A645JEM8_9ZZZZ</name>
<proteinExistence type="predicted"/>
<dbReference type="AlphaFoldDB" id="A0A645JEM8"/>
<gene>
    <name evidence="1" type="ORF">SDC9_206570</name>
</gene>
<accession>A0A645JEM8</accession>
<reference evidence="1" key="1">
    <citation type="submission" date="2019-08" db="EMBL/GenBank/DDBJ databases">
        <authorList>
            <person name="Kucharzyk K."/>
            <person name="Murdoch R.W."/>
            <person name="Higgins S."/>
            <person name="Loffler F."/>
        </authorList>
    </citation>
    <scope>NUCLEOTIDE SEQUENCE</scope>
</reference>